<comment type="pathway">
    <text evidence="1">Glycan metabolism; L-arabinan degradation.</text>
</comment>
<dbReference type="Gene3D" id="2.40.128.10">
    <property type="match status" value="1"/>
</dbReference>
<feature type="active site" description="Proton donor" evidence="5">
    <location>
        <position position="302"/>
    </location>
</feature>
<dbReference type="RefSeq" id="WP_154532616.1">
    <property type="nucleotide sequence ID" value="NZ_VUNG01000001.1"/>
</dbReference>
<dbReference type="InterPro" id="IPR050727">
    <property type="entry name" value="GH43_arabinanases"/>
</dbReference>
<dbReference type="Pfam" id="PF16369">
    <property type="entry name" value="GH43_C"/>
    <property type="match status" value="1"/>
</dbReference>
<dbReference type="Proteomes" id="UP000438914">
    <property type="component" value="Unassembled WGS sequence"/>
</dbReference>
<dbReference type="GO" id="GO:0005975">
    <property type="term" value="P:carbohydrate metabolic process"/>
    <property type="evidence" value="ECO:0007669"/>
    <property type="project" value="InterPro"/>
</dbReference>
<name>A0A7K0KBC3_9BACT</name>
<evidence type="ECO:0000256" key="3">
    <source>
        <dbReference type="ARBA" id="ARBA00022801"/>
    </source>
</evidence>
<dbReference type="AlphaFoldDB" id="A0A7K0KBC3"/>
<evidence type="ECO:0000313" key="10">
    <source>
        <dbReference type="Proteomes" id="UP000438914"/>
    </source>
</evidence>
<evidence type="ECO:0000256" key="7">
    <source>
        <dbReference type="SAM" id="SignalP"/>
    </source>
</evidence>
<evidence type="ECO:0000256" key="6">
    <source>
        <dbReference type="PIRSR" id="PIRSR606710-2"/>
    </source>
</evidence>
<dbReference type="SUPFAM" id="SSF75005">
    <property type="entry name" value="Arabinanase/levansucrase/invertase"/>
    <property type="match status" value="1"/>
</dbReference>
<evidence type="ECO:0000256" key="1">
    <source>
        <dbReference type="ARBA" id="ARBA00004834"/>
    </source>
</evidence>
<keyword evidence="4" id="KW-0326">Glycosidase</keyword>
<organism evidence="9 10">
    <name type="scientific">Hallella mizrahii</name>
    <dbReference type="NCBI Taxonomy" id="2606637"/>
    <lineage>
        <taxon>Bacteria</taxon>
        <taxon>Pseudomonadati</taxon>
        <taxon>Bacteroidota</taxon>
        <taxon>Bacteroidia</taxon>
        <taxon>Bacteroidales</taxon>
        <taxon>Prevotellaceae</taxon>
        <taxon>Hallella</taxon>
    </lineage>
</organism>
<feature type="chain" id="PRO_5029856717" evidence="7">
    <location>
        <begin position="23"/>
        <end position="617"/>
    </location>
</feature>
<proteinExistence type="inferred from homology"/>
<evidence type="ECO:0000313" key="9">
    <source>
        <dbReference type="EMBL" id="MST83232.1"/>
    </source>
</evidence>
<keyword evidence="7" id="KW-0732">Signal</keyword>
<gene>
    <name evidence="9" type="ORF">FYJ73_00760</name>
</gene>
<dbReference type="Pfam" id="PF04616">
    <property type="entry name" value="Glyco_hydro_43"/>
    <property type="match status" value="1"/>
</dbReference>
<keyword evidence="3 9" id="KW-0378">Hydrolase</keyword>
<comment type="similarity">
    <text evidence="2">Belongs to the glycosyl hydrolase 43 family.</text>
</comment>
<feature type="site" description="Important for catalytic activity, responsible for pKa modulation of the active site Glu and correct orientation of both the proton donor and substrate" evidence="6">
    <location>
        <position position="225"/>
    </location>
</feature>
<accession>A0A7K0KBC3</accession>
<dbReference type="InterPro" id="IPR023296">
    <property type="entry name" value="Glyco_hydro_beta-prop_sf"/>
</dbReference>
<dbReference type="PANTHER" id="PTHR43301">
    <property type="entry name" value="ARABINAN ENDO-1,5-ALPHA-L-ARABINOSIDASE"/>
    <property type="match status" value="1"/>
</dbReference>
<keyword evidence="10" id="KW-1185">Reference proteome</keyword>
<dbReference type="GO" id="GO:0004553">
    <property type="term" value="F:hydrolase activity, hydrolyzing O-glycosyl compounds"/>
    <property type="evidence" value="ECO:0007669"/>
    <property type="project" value="InterPro"/>
</dbReference>
<dbReference type="Gene3D" id="2.115.10.20">
    <property type="entry name" value="Glycosyl hydrolase domain, family 43"/>
    <property type="match status" value="1"/>
</dbReference>
<protein>
    <submittedName>
        <fullName evidence="9">Family 43 glycosylhydrolase</fullName>
    </submittedName>
</protein>
<feature type="signal peptide" evidence="7">
    <location>
        <begin position="1"/>
        <end position="22"/>
    </location>
</feature>
<evidence type="ECO:0000256" key="4">
    <source>
        <dbReference type="ARBA" id="ARBA00023295"/>
    </source>
</evidence>
<evidence type="ECO:0000256" key="5">
    <source>
        <dbReference type="PIRSR" id="PIRSR606710-1"/>
    </source>
</evidence>
<dbReference type="EMBL" id="VUNG01000001">
    <property type="protein sequence ID" value="MST83232.1"/>
    <property type="molecule type" value="Genomic_DNA"/>
</dbReference>
<comment type="caution">
    <text evidence="9">The sequence shown here is derived from an EMBL/GenBank/DDBJ whole genome shotgun (WGS) entry which is preliminary data.</text>
</comment>
<dbReference type="InterPro" id="IPR006710">
    <property type="entry name" value="Glyco_hydro_43"/>
</dbReference>
<sequence length="617" mass="68158">MKHLQLFTAVGLLALSTVATYANDKTRVSYKEVAVHDPSIVADGSNYYLFGSHLATAKSSDMLNWTYFGGGETDACTLFAKKIGYANAYNTQKITSVQNYKGATVSFGNFNAHSWQCKGNNVQGMQWAPDVVRSRKTGKWLMYMSVNGDNWASSIVCLAADNIEGPYVYQGPVVFSGFQGRYDHNGFTKTNDWTYTDLTIATGATSLPARYNTDKWGSYWPNCIDPCVFYDKDGNLLMSYGSWSGGIWELKLDETTGLRDYTHTYPYEINGNNAAEGGADANTTSDPYFGKKIAGGYYVSGEGSFIRHIGNYYYLFLSYGGLNPNAGYVMRVFRSENPDGPFVDGQGTSAIYSRYELNYGNNSVTNRGMKLMGAYAGWGSMTRGERAQGHNSVLVDNDGDAFLVYHTKFDDGTYFHEVRVHPLFVNEDGWLVTAPFRFTGKQTTQKQIESERLFSAEQIAGTYHLLKHPYQQPCAYNDKTDASFSKANEQKPVTVTLSADGTVSCPSNADYDGTWMFTQDGKSFITLTLNGWDYSGVAIKQNVDGYKDCPATCITATSFDGIPVWLYKEGVTATGIHEIQADQNSTKVQQAYNLAGMPVSDSYKGIVIVGGKKVVRK</sequence>
<feature type="active site" description="Proton acceptor" evidence="5">
    <location>
        <position position="37"/>
    </location>
</feature>
<evidence type="ECO:0000256" key="2">
    <source>
        <dbReference type="ARBA" id="ARBA00009865"/>
    </source>
</evidence>
<evidence type="ECO:0000259" key="8">
    <source>
        <dbReference type="Pfam" id="PF16369"/>
    </source>
</evidence>
<feature type="domain" description="Extracellular endo-alpha-(1-&gt;5)-L-arabinanase C-terminal" evidence="8">
    <location>
        <begin position="435"/>
        <end position="565"/>
    </location>
</feature>
<dbReference type="PANTHER" id="PTHR43301:SF3">
    <property type="entry name" value="ARABINAN ENDO-1,5-ALPHA-L-ARABINOSIDASE A-RELATED"/>
    <property type="match status" value="1"/>
</dbReference>
<reference evidence="9 10" key="1">
    <citation type="submission" date="2019-08" db="EMBL/GenBank/DDBJ databases">
        <title>In-depth cultivation of the pig gut microbiome towards novel bacterial diversity and tailored functional studies.</title>
        <authorList>
            <person name="Wylensek D."/>
            <person name="Hitch T.C.A."/>
            <person name="Clavel T."/>
        </authorList>
    </citation>
    <scope>NUCLEOTIDE SEQUENCE [LARGE SCALE GENOMIC DNA]</scope>
    <source>
        <strain evidence="9 10">LKV-178-WT-2A</strain>
    </source>
</reference>
<dbReference type="InterPro" id="IPR032291">
    <property type="entry name" value="Abn2_C"/>
</dbReference>